<dbReference type="GO" id="GO:0036002">
    <property type="term" value="F:pre-mRNA binding"/>
    <property type="evidence" value="ECO:0000318"/>
    <property type="project" value="GO_Central"/>
</dbReference>
<dbReference type="GO" id="GO:0008270">
    <property type="term" value="F:zinc ion binding"/>
    <property type="evidence" value="ECO:0007669"/>
    <property type="project" value="UniProtKB-KW"/>
</dbReference>
<dbReference type="GO" id="GO:0006397">
    <property type="term" value="P:mRNA processing"/>
    <property type="evidence" value="ECO:0007669"/>
    <property type="project" value="UniProtKB-KW"/>
</dbReference>
<evidence type="ECO:0000256" key="11">
    <source>
        <dbReference type="PROSITE-ProRule" id="PRU00176"/>
    </source>
</evidence>
<dbReference type="PROSITE" id="PS50102">
    <property type="entry name" value="RRM"/>
    <property type="match status" value="1"/>
</dbReference>
<comment type="similarity">
    <text evidence="2">Belongs to the SLT11 family.</text>
</comment>
<dbReference type="RefSeq" id="XP_001747158.1">
    <property type="nucleotide sequence ID" value="XM_001747106.1"/>
</dbReference>
<dbReference type="Pfam" id="PF00642">
    <property type="entry name" value="zf-CCCH"/>
    <property type="match status" value="1"/>
</dbReference>
<evidence type="ECO:0000256" key="9">
    <source>
        <dbReference type="ARBA" id="ARBA00023187"/>
    </source>
</evidence>
<dbReference type="GO" id="GO:0071006">
    <property type="term" value="C:U2-type catalytic step 1 spliceosome"/>
    <property type="evidence" value="ECO:0000318"/>
    <property type="project" value="GO_Central"/>
</dbReference>
<keyword evidence="3" id="KW-0507">mRNA processing</keyword>
<dbReference type="eggNOG" id="KOG0153">
    <property type="taxonomic scope" value="Eukaryota"/>
</dbReference>
<dbReference type="OMA" id="CPLRVQW"/>
<dbReference type="InterPro" id="IPR012677">
    <property type="entry name" value="Nucleotide-bd_a/b_plait_sf"/>
</dbReference>
<evidence type="ECO:0000256" key="10">
    <source>
        <dbReference type="ARBA" id="ARBA00023242"/>
    </source>
</evidence>
<dbReference type="STRING" id="81824.A9V2W1"/>
<dbReference type="Gene3D" id="3.30.70.330">
    <property type="match status" value="1"/>
</dbReference>
<dbReference type="SMART" id="SM00356">
    <property type="entry name" value="ZnF_C3H1"/>
    <property type="match status" value="1"/>
</dbReference>
<dbReference type="Pfam" id="PF21369">
    <property type="entry name" value="STL11_N"/>
    <property type="match status" value="1"/>
</dbReference>
<dbReference type="GO" id="GO:0000974">
    <property type="term" value="C:Prp19 complex"/>
    <property type="evidence" value="ECO:0000318"/>
    <property type="project" value="GO_Central"/>
</dbReference>
<feature type="domain" description="RRM" evidence="14">
    <location>
        <begin position="250"/>
        <end position="325"/>
    </location>
</feature>
<dbReference type="InterPro" id="IPR048995">
    <property type="entry name" value="STL11/RBM22-like_N"/>
</dbReference>
<sequence>MSASSRDTNHLNRQAWESAEFPIVCETCLGPNPYVRMTKEAFGSACKVCERPFTVFRWQPGKGSRFKKTELCQTCAKIKNVCQTCVLDLEYGVPVQLRDRLLGQEQALPESAVNKEYYIQNQEAKFAQIEGHNAFNQSSALAITGGGDAAGGPAGGKLAAGRAILERLKARGPYYKRNEARICSFWVKGQCTRGDTCPFRHEMPTDPKNPLAKQNLMGRYHGTEDPVAEKYLKKIQSRPKAEAPADTSITTLYIGGVRPDLNITADDLRDYFEKHSQVAAVRLAPKQSAAFVEFATREGAEQAMEIAAVNCIIKGEPLRVMWGKARSNNNSGGRGGAAPSVAVPALPGFGLPPGFGMAPPPGAPGAGALPPGLGLAPPPGMVGGRPGMAYPSMDPSRMGAKAPAKAPTS</sequence>
<dbReference type="PANTHER" id="PTHR14089:SF6">
    <property type="entry name" value="PRE-MRNA-SPLICING FACTOR RBM22"/>
    <property type="match status" value="1"/>
</dbReference>
<dbReference type="GeneID" id="5892281"/>
<dbReference type="InParanoid" id="A9V2W1"/>
<dbReference type="FunFam" id="4.10.1000.10:FF:000006">
    <property type="entry name" value="Putative pre-mrna-splicing factor rbm22"/>
    <property type="match status" value="1"/>
</dbReference>
<evidence type="ECO:0000256" key="4">
    <source>
        <dbReference type="ARBA" id="ARBA00022723"/>
    </source>
</evidence>
<evidence type="ECO:0000256" key="1">
    <source>
        <dbReference type="ARBA" id="ARBA00004123"/>
    </source>
</evidence>
<dbReference type="InterPro" id="IPR000504">
    <property type="entry name" value="RRM_dom"/>
</dbReference>
<dbReference type="PROSITE" id="PS50103">
    <property type="entry name" value="ZF_C3H1"/>
    <property type="match status" value="1"/>
</dbReference>
<dbReference type="Proteomes" id="UP000001357">
    <property type="component" value="Unassembled WGS sequence"/>
</dbReference>
<evidence type="ECO:0000256" key="7">
    <source>
        <dbReference type="ARBA" id="ARBA00022833"/>
    </source>
</evidence>
<proteinExistence type="inferred from homology"/>
<feature type="zinc finger region" description="C3H1-type" evidence="12">
    <location>
        <begin position="177"/>
        <end position="204"/>
    </location>
</feature>
<protein>
    <recommendedName>
        <fullName evidence="18">Pre-mRNA-splicing factor RBM22</fullName>
    </recommendedName>
</protein>
<reference evidence="16 17" key="1">
    <citation type="journal article" date="2008" name="Nature">
        <title>The genome of the choanoflagellate Monosiga brevicollis and the origin of metazoans.</title>
        <authorList>
            <consortium name="JGI Sequencing"/>
            <person name="King N."/>
            <person name="Westbrook M.J."/>
            <person name="Young S.L."/>
            <person name="Kuo A."/>
            <person name="Abedin M."/>
            <person name="Chapman J."/>
            <person name="Fairclough S."/>
            <person name="Hellsten U."/>
            <person name="Isogai Y."/>
            <person name="Letunic I."/>
            <person name="Marr M."/>
            <person name="Pincus D."/>
            <person name="Putnam N."/>
            <person name="Rokas A."/>
            <person name="Wright K.J."/>
            <person name="Zuzow R."/>
            <person name="Dirks W."/>
            <person name="Good M."/>
            <person name="Goodstein D."/>
            <person name="Lemons D."/>
            <person name="Li W."/>
            <person name="Lyons J.B."/>
            <person name="Morris A."/>
            <person name="Nichols S."/>
            <person name="Richter D.J."/>
            <person name="Salamov A."/>
            <person name="Bork P."/>
            <person name="Lim W.A."/>
            <person name="Manning G."/>
            <person name="Miller W.T."/>
            <person name="McGinnis W."/>
            <person name="Shapiro H."/>
            <person name="Tjian R."/>
            <person name="Grigoriev I.V."/>
            <person name="Rokhsar D."/>
        </authorList>
    </citation>
    <scope>NUCLEOTIDE SEQUENCE [LARGE SCALE GENOMIC DNA]</scope>
    <source>
        <strain evidence="17">MX1 / ATCC 50154</strain>
    </source>
</reference>
<evidence type="ECO:0000256" key="12">
    <source>
        <dbReference type="PROSITE-ProRule" id="PRU00723"/>
    </source>
</evidence>
<evidence type="ECO:0000256" key="6">
    <source>
        <dbReference type="ARBA" id="ARBA00022771"/>
    </source>
</evidence>
<dbReference type="GO" id="GO:0008380">
    <property type="term" value="P:RNA splicing"/>
    <property type="evidence" value="ECO:0007669"/>
    <property type="project" value="UniProtKB-KW"/>
</dbReference>
<evidence type="ECO:0000259" key="15">
    <source>
        <dbReference type="PROSITE" id="PS50103"/>
    </source>
</evidence>
<accession>A9V2W1</accession>
<dbReference type="Gene3D" id="4.10.1000.10">
    <property type="entry name" value="Zinc finger, CCCH-type"/>
    <property type="match status" value="1"/>
</dbReference>
<keyword evidence="7 12" id="KW-0862">Zinc</keyword>
<evidence type="ECO:0000256" key="5">
    <source>
        <dbReference type="ARBA" id="ARBA00022728"/>
    </source>
</evidence>
<feature type="domain" description="C3H1-type" evidence="15">
    <location>
        <begin position="177"/>
        <end position="204"/>
    </location>
</feature>
<keyword evidence="10" id="KW-0539">Nucleus</keyword>
<evidence type="ECO:0000256" key="3">
    <source>
        <dbReference type="ARBA" id="ARBA00022664"/>
    </source>
</evidence>
<comment type="subcellular location">
    <subcellularLocation>
        <location evidence="1">Nucleus</location>
    </subcellularLocation>
</comment>
<dbReference type="SUPFAM" id="SSF90229">
    <property type="entry name" value="CCCH zinc finger"/>
    <property type="match status" value="1"/>
</dbReference>
<keyword evidence="9" id="KW-0508">mRNA splicing</keyword>
<keyword evidence="8 11" id="KW-0694">RNA-binding</keyword>
<dbReference type="InterPro" id="IPR000571">
    <property type="entry name" value="Znf_CCCH"/>
</dbReference>
<evidence type="ECO:0000259" key="14">
    <source>
        <dbReference type="PROSITE" id="PS50102"/>
    </source>
</evidence>
<evidence type="ECO:0000313" key="17">
    <source>
        <dbReference type="Proteomes" id="UP000001357"/>
    </source>
</evidence>
<evidence type="ECO:0000256" key="2">
    <source>
        <dbReference type="ARBA" id="ARBA00007781"/>
    </source>
</evidence>
<dbReference type="SMART" id="SM00360">
    <property type="entry name" value="RRM"/>
    <property type="match status" value="1"/>
</dbReference>
<dbReference type="KEGG" id="mbr:MONBRDRAFT_32985"/>
<keyword evidence="6 12" id="KW-0863">Zinc-finger</keyword>
<keyword evidence="5" id="KW-0747">Spliceosome</keyword>
<dbReference type="GO" id="GO:0017070">
    <property type="term" value="F:U6 snRNA binding"/>
    <property type="evidence" value="ECO:0000318"/>
    <property type="project" value="GO_Central"/>
</dbReference>
<dbReference type="Pfam" id="PF00076">
    <property type="entry name" value="RRM_1"/>
    <property type="match status" value="1"/>
</dbReference>
<evidence type="ECO:0000256" key="13">
    <source>
        <dbReference type="SAM" id="MobiDB-lite"/>
    </source>
</evidence>
<name>A9V2W1_MONBE</name>
<keyword evidence="17" id="KW-1185">Reference proteome</keyword>
<evidence type="ECO:0000313" key="16">
    <source>
        <dbReference type="EMBL" id="EDQ88082.1"/>
    </source>
</evidence>
<dbReference type="InterPro" id="IPR035979">
    <property type="entry name" value="RBD_domain_sf"/>
</dbReference>
<dbReference type="InterPro" id="IPR036855">
    <property type="entry name" value="Znf_CCCH_sf"/>
</dbReference>
<dbReference type="InterPro" id="IPR039171">
    <property type="entry name" value="Cwc2/Slt11"/>
</dbReference>
<dbReference type="GO" id="GO:0071007">
    <property type="term" value="C:U2-type catalytic step 2 spliceosome"/>
    <property type="evidence" value="ECO:0000318"/>
    <property type="project" value="GO_Central"/>
</dbReference>
<dbReference type="AlphaFoldDB" id="A9V2W1"/>
<dbReference type="PANTHER" id="PTHR14089">
    <property type="entry name" value="PRE-MRNA-SPLICING FACTOR RBM22"/>
    <property type="match status" value="1"/>
</dbReference>
<organism evidence="16 17">
    <name type="scientific">Monosiga brevicollis</name>
    <name type="common">Choanoflagellate</name>
    <dbReference type="NCBI Taxonomy" id="81824"/>
    <lineage>
        <taxon>Eukaryota</taxon>
        <taxon>Choanoflagellata</taxon>
        <taxon>Craspedida</taxon>
        <taxon>Salpingoecidae</taxon>
        <taxon>Monosiga</taxon>
    </lineage>
</organism>
<dbReference type="SUPFAM" id="SSF54928">
    <property type="entry name" value="RNA-binding domain, RBD"/>
    <property type="match status" value="1"/>
</dbReference>
<feature type="region of interest" description="Disordered" evidence="13">
    <location>
        <begin position="385"/>
        <end position="409"/>
    </location>
</feature>
<evidence type="ECO:0008006" key="18">
    <source>
        <dbReference type="Google" id="ProtNLM"/>
    </source>
</evidence>
<dbReference type="FunCoup" id="A9V2W1">
    <property type="interactions" value="1508"/>
</dbReference>
<dbReference type="EMBL" id="CH991556">
    <property type="protein sequence ID" value="EDQ88082.1"/>
    <property type="molecule type" value="Genomic_DNA"/>
</dbReference>
<evidence type="ECO:0000256" key="8">
    <source>
        <dbReference type="ARBA" id="ARBA00022884"/>
    </source>
</evidence>
<gene>
    <name evidence="16" type="ORF">MONBRDRAFT_32985</name>
</gene>
<keyword evidence="4 12" id="KW-0479">Metal-binding</keyword>